<gene>
    <name evidence="6" type="ORF">ACFOD4_20800</name>
</gene>
<evidence type="ECO:0000256" key="1">
    <source>
        <dbReference type="ARBA" id="ARBA00022729"/>
    </source>
</evidence>
<protein>
    <submittedName>
        <fullName evidence="6">Calx-beta domain-containing protein</fullName>
    </submittedName>
</protein>
<feature type="domain" description="DUF5648" evidence="5">
    <location>
        <begin position="416"/>
        <end position="555"/>
    </location>
</feature>
<keyword evidence="7" id="KW-1185">Reference proteome</keyword>
<dbReference type="Proteomes" id="UP001595593">
    <property type="component" value="Unassembled WGS sequence"/>
</dbReference>
<comment type="caution">
    <text evidence="6">The sequence shown here is derived from an EMBL/GenBank/DDBJ whole genome shotgun (WGS) entry which is preliminary data.</text>
</comment>
<evidence type="ECO:0000256" key="3">
    <source>
        <dbReference type="ARBA" id="ARBA00022837"/>
    </source>
</evidence>
<dbReference type="InterPro" id="IPR003644">
    <property type="entry name" value="Calx_beta"/>
</dbReference>
<keyword evidence="3" id="KW-0106">Calcium</keyword>
<evidence type="ECO:0000259" key="5">
    <source>
        <dbReference type="Pfam" id="PF18885"/>
    </source>
</evidence>
<name>A0ABV7G7M2_9PROT</name>
<dbReference type="InterPro" id="IPR038081">
    <property type="entry name" value="CalX-like_sf"/>
</dbReference>
<feature type="domain" description="Calx-beta" evidence="4">
    <location>
        <begin position="267"/>
        <end position="397"/>
    </location>
</feature>
<evidence type="ECO:0000256" key="2">
    <source>
        <dbReference type="ARBA" id="ARBA00022737"/>
    </source>
</evidence>
<proteinExistence type="predicted"/>
<sequence>MSKIHISAFNVARHAVVLGTEGETITLNVFREDFTLEQEFEIRFAEPMQHGFGLITNHDLSQPIRVRFDAGDTQPKTIMLDLFDDDVVRNESFVQWLNVIPGMNTSEGDFTSPGYTGRWGDNLNFGISIAEDDHPGVYATLLTNTLDDSTITALEGQQIRFKFERQHETGRGEVFFMPTNEEDAYFGALKLGYDPADPFKVVWEDGDTSAKFLTIDVRDDDMYLPLNNYMTWALVPGENVSRVIGPDMMYGGHTSDGRWEGPVYFMDNDNMPSLGMRVPRVEVTEGVHSTLSFEVTRTGRTDFQGTTKAWIKLEGMGDNPAELSRFGAMPDVEVSFSWGETSKMITLNLPNDSIYQGTQQIKATVVRGEHRWWNDTLIQDTVEGVSSAASVTIYDNDRAPPNLPDPQPLPNTSIDVYRYYNNDTGMHFYTRSDDEMARIKAQIPQMTPEGIGFNAFADEVLDATIAFRFYNKSTGVHLYTASLEERAFINETLPNWTEEGGAFRVSTKAGAGLDEVYRFYNTHLDSHFFTASEAERDKVMATLPQHTYEGVAFYVPETVIA</sequence>
<dbReference type="RefSeq" id="WP_379599579.1">
    <property type="nucleotide sequence ID" value="NZ_JBHRTN010000028.1"/>
</dbReference>
<dbReference type="Pfam" id="PF18885">
    <property type="entry name" value="DUF5648"/>
    <property type="match status" value="1"/>
</dbReference>
<dbReference type="InterPro" id="IPR043708">
    <property type="entry name" value="DUF5648"/>
</dbReference>
<keyword evidence="2" id="KW-0677">Repeat</keyword>
<evidence type="ECO:0000313" key="7">
    <source>
        <dbReference type="Proteomes" id="UP001595593"/>
    </source>
</evidence>
<dbReference type="Gene3D" id="2.60.40.2030">
    <property type="match status" value="1"/>
</dbReference>
<accession>A0ABV7G7M2</accession>
<dbReference type="EMBL" id="JBHRTN010000028">
    <property type="protein sequence ID" value="MFC3127509.1"/>
    <property type="molecule type" value="Genomic_DNA"/>
</dbReference>
<dbReference type="Pfam" id="PF03160">
    <property type="entry name" value="Calx-beta"/>
    <property type="match status" value="1"/>
</dbReference>
<evidence type="ECO:0000313" key="6">
    <source>
        <dbReference type="EMBL" id="MFC3127509.1"/>
    </source>
</evidence>
<reference evidence="7" key="1">
    <citation type="journal article" date="2019" name="Int. J. Syst. Evol. Microbiol.">
        <title>The Global Catalogue of Microorganisms (GCM) 10K type strain sequencing project: providing services to taxonomists for standard genome sequencing and annotation.</title>
        <authorList>
            <consortium name="The Broad Institute Genomics Platform"/>
            <consortium name="The Broad Institute Genome Sequencing Center for Infectious Disease"/>
            <person name="Wu L."/>
            <person name="Ma J."/>
        </authorList>
    </citation>
    <scope>NUCLEOTIDE SEQUENCE [LARGE SCALE GENOMIC DNA]</scope>
    <source>
        <strain evidence="7">KCTC 52094</strain>
    </source>
</reference>
<keyword evidence="1" id="KW-0732">Signal</keyword>
<dbReference type="SUPFAM" id="SSF141072">
    <property type="entry name" value="CalX-like"/>
    <property type="match status" value="1"/>
</dbReference>
<organism evidence="6 7">
    <name type="scientific">Teichococcus globiformis</name>
    <dbReference type="NCBI Taxonomy" id="2307229"/>
    <lineage>
        <taxon>Bacteria</taxon>
        <taxon>Pseudomonadati</taxon>
        <taxon>Pseudomonadota</taxon>
        <taxon>Alphaproteobacteria</taxon>
        <taxon>Acetobacterales</taxon>
        <taxon>Roseomonadaceae</taxon>
        <taxon>Roseomonas</taxon>
    </lineage>
</organism>
<evidence type="ECO:0000259" key="4">
    <source>
        <dbReference type="Pfam" id="PF03160"/>
    </source>
</evidence>